<keyword evidence="2" id="KW-0863">Zinc-finger</keyword>
<keyword evidence="6" id="KW-1185">Reference proteome</keyword>
<gene>
    <name evidence="5" type="ORF">MVEN_00628400</name>
</gene>
<accession>A0A8H7D7Z2</accession>
<dbReference type="EMBL" id="JACAZI010000004">
    <property type="protein sequence ID" value="KAF7362787.1"/>
    <property type="molecule type" value="Genomic_DNA"/>
</dbReference>
<dbReference type="OrthoDB" id="3024411at2759"/>
<sequence>MSSPSPEALPSQEATEAITKSMLYHDMLEKRLVPPKELGIPLKQLFPEDWNWHFQKAYLDKYGPNADLKTWKKENFDPEILSYIGNLHICNLEIAMTSKVLLRREGILVGLAIEELGYGDFEAKWAALEVDRKQDIVLDGLVRGAFKAREKSRVDCPEMCLFGLIGSRGDGRYNLVNLLKAIVAHDPTGNLCLKSLYLFSHPSVEREYELYMNERSRDDFRAFAHLRILQRNYYIVEALLGILEAYAGKPAPTISIKEEMETKRRQACFSCGAISTEEFPVILKKCSGCKAVWYCSRRVVIRRVAL</sequence>
<keyword evidence="1" id="KW-0479">Metal-binding</keyword>
<evidence type="ECO:0000313" key="5">
    <source>
        <dbReference type="EMBL" id="KAF7362787.1"/>
    </source>
</evidence>
<organism evidence="5 6">
    <name type="scientific">Mycena venus</name>
    <dbReference type="NCBI Taxonomy" id="2733690"/>
    <lineage>
        <taxon>Eukaryota</taxon>
        <taxon>Fungi</taxon>
        <taxon>Dikarya</taxon>
        <taxon>Basidiomycota</taxon>
        <taxon>Agaricomycotina</taxon>
        <taxon>Agaricomycetes</taxon>
        <taxon>Agaricomycetidae</taxon>
        <taxon>Agaricales</taxon>
        <taxon>Marasmiineae</taxon>
        <taxon>Mycenaceae</taxon>
        <taxon>Mycena</taxon>
    </lineage>
</organism>
<evidence type="ECO:0000259" key="4">
    <source>
        <dbReference type="Pfam" id="PF01753"/>
    </source>
</evidence>
<dbReference type="AlphaFoldDB" id="A0A8H7D7Z2"/>
<dbReference type="Gene3D" id="6.10.140.2220">
    <property type="match status" value="1"/>
</dbReference>
<feature type="domain" description="MYND-type" evidence="4">
    <location>
        <begin position="268"/>
        <end position="297"/>
    </location>
</feature>
<dbReference type="InterPro" id="IPR002893">
    <property type="entry name" value="Znf_MYND"/>
</dbReference>
<evidence type="ECO:0000256" key="2">
    <source>
        <dbReference type="ARBA" id="ARBA00022771"/>
    </source>
</evidence>
<evidence type="ECO:0000256" key="1">
    <source>
        <dbReference type="ARBA" id="ARBA00022723"/>
    </source>
</evidence>
<dbReference type="SUPFAM" id="SSF144232">
    <property type="entry name" value="HIT/MYND zinc finger-like"/>
    <property type="match status" value="1"/>
</dbReference>
<evidence type="ECO:0000313" key="6">
    <source>
        <dbReference type="Proteomes" id="UP000620124"/>
    </source>
</evidence>
<reference evidence="5" key="1">
    <citation type="submission" date="2020-05" db="EMBL/GenBank/DDBJ databases">
        <title>Mycena genomes resolve the evolution of fungal bioluminescence.</title>
        <authorList>
            <person name="Tsai I.J."/>
        </authorList>
    </citation>
    <scope>NUCLEOTIDE SEQUENCE</scope>
    <source>
        <strain evidence="5">CCC161011</strain>
    </source>
</reference>
<keyword evidence="3" id="KW-0862">Zinc</keyword>
<comment type="caution">
    <text evidence="5">The sequence shown here is derived from an EMBL/GenBank/DDBJ whole genome shotgun (WGS) entry which is preliminary data.</text>
</comment>
<name>A0A8H7D7Z2_9AGAR</name>
<dbReference type="Proteomes" id="UP000620124">
    <property type="component" value="Unassembled WGS sequence"/>
</dbReference>
<proteinExistence type="predicted"/>
<dbReference type="GO" id="GO:0008270">
    <property type="term" value="F:zinc ion binding"/>
    <property type="evidence" value="ECO:0007669"/>
    <property type="project" value="UniProtKB-KW"/>
</dbReference>
<protein>
    <recommendedName>
        <fullName evidence="4">MYND-type domain-containing protein</fullName>
    </recommendedName>
</protein>
<evidence type="ECO:0000256" key="3">
    <source>
        <dbReference type="ARBA" id="ARBA00022833"/>
    </source>
</evidence>
<dbReference type="Pfam" id="PF01753">
    <property type="entry name" value="zf-MYND"/>
    <property type="match status" value="1"/>
</dbReference>